<gene>
    <name evidence="9" type="ORF">SAMN02745885_02319</name>
</gene>
<reference evidence="10" key="1">
    <citation type="submission" date="2017-02" db="EMBL/GenBank/DDBJ databases">
        <authorList>
            <person name="Varghese N."/>
            <person name="Submissions S."/>
        </authorList>
    </citation>
    <scope>NUCLEOTIDE SEQUENCE [LARGE SCALE GENOMIC DNA]</scope>
    <source>
        <strain evidence="10">DSM 16521</strain>
    </source>
</reference>
<comment type="catalytic activity">
    <reaction evidence="3">
        <text>a long-chain fatty acyl-CoA + H2O = a long-chain fatty acid + CoA + H(+)</text>
        <dbReference type="Rhea" id="RHEA:67680"/>
        <dbReference type="ChEBI" id="CHEBI:15377"/>
        <dbReference type="ChEBI" id="CHEBI:15378"/>
        <dbReference type="ChEBI" id="CHEBI:57287"/>
        <dbReference type="ChEBI" id="CHEBI:57560"/>
        <dbReference type="ChEBI" id="CHEBI:83139"/>
    </reaction>
</comment>
<comment type="catalytic activity">
    <reaction evidence="7">
        <text>a medium-chain fatty acyl-CoA + H2O = a medium-chain fatty acid + CoA + H(+)</text>
        <dbReference type="Rhea" id="RHEA:68184"/>
        <dbReference type="ChEBI" id="CHEBI:15377"/>
        <dbReference type="ChEBI" id="CHEBI:15378"/>
        <dbReference type="ChEBI" id="CHEBI:57287"/>
        <dbReference type="ChEBI" id="CHEBI:59558"/>
        <dbReference type="ChEBI" id="CHEBI:90546"/>
    </reaction>
</comment>
<dbReference type="OrthoDB" id="337200at2"/>
<evidence type="ECO:0000256" key="2">
    <source>
        <dbReference type="ARBA" id="ARBA00035880"/>
    </source>
</evidence>
<evidence type="ECO:0000256" key="4">
    <source>
        <dbReference type="ARBA" id="ARBA00038381"/>
    </source>
</evidence>
<dbReference type="SUPFAM" id="SSF54637">
    <property type="entry name" value="Thioesterase/thiol ester dehydrase-isomerase"/>
    <property type="match status" value="1"/>
</dbReference>
<dbReference type="PANTHER" id="PTHR43240">
    <property type="entry name" value="1,4-DIHYDROXY-2-NAPHTHOYL-COA THIOESTERASE 1"/>
    <property type="match status" value="1"/>
</dbReference>
<dbReference type="InterPro" id="IPR003736">
    <property type="entry name" value="PAAI_dom"/>
</dbReference>
<comment type="catalytic activity">
    <reaction evidence="2">
        <text>a fatty acyl-CoA + H2O = a fatty acid + CoA + H(+)</text>
        <dbReference type="Rhea" id="RHEA:16781"/>
        <dbReference type="ChEBI" id="CHEBI:15377"/>
        <dbReference type="ChEBI" id="CHEBI:15378"/>
        <dbReference type="ChEBI" id="CHEBI:28868"/>
        <dbReference type="ChEBI" id="CHEBI:57287"/>
        <dbReference type="ChEBI" id="CHEBI:77636"/>
        <dbReference type="EC" id="3.1.2.20"/>
    </reaction>
</comment>
<evidence type="ECO:0000256" key="5">
    <source>
        <dbReference type="ARBA" id="ARBA00038894"/>
    </source>
</evidence>
<dbReference type="EMBL" id="FUXM01000037">
    <property type="protein sequence ID" value="SKA20466.1"/>
    <property type="molecule type" value="Genomic_DNA"/>
</dbReference>
<dbReference type="CDD" id="cd03443">
    <property type="entry name" value="PaaI_thioesterase"/>
    <property type="match status" value="1"/>
</dbReference>
<accession>A0A1T4RX78</accession>
<evidence type="ECO:0000313" key="9">
    <source>
        <dbReference type="EMBL" id="SKA20466.1"/>
    </source>
</evidence>
<feature type="domain" description="Thioesterase" evidence="8">
    <location>
        <begin position="58"/>
        <end position="133"/>
    </location>
</feature>
<proteinExistence type="inferred from homology"/>
<dbReference type="Pfam" id="PF03061">
    <property type="entry name" value="4HBT"/>
    <property type="match status" value="1"/>
</dbReference>
<dbReference type="EC" id="3.1.2.20" evidence="5"/>
<keyword evidence="10" id="KW-1185">Reference proteome</keyword>
<dbReference type="Gene3D" id="3.10.129.10">
    <property type="entry name" value="Hotdog Thioesterase"/>
    <property type="match status" value="1"/>
</dbReference>
<protein>
    <recommendedName>
        <fullName evidence="6">Medium/long-chain acyl-CoA thioesterase YigI</fullName>
        <ecNumber evidence="5">3.1.2.20</ecNumber>
    </recommendedName>
</protein>
<sequence length="156" mass="16818">MKGDKNCFNPKTPDFENQVRSSFARQAVMKLIGAELAKVAPGEVEIQLPFRNDLTQQHGFLHAGIITTIVDNACGYAALSLMPDNATVLTIEFKVNFLSPAKGELFLAKGKVVKPGHTITVCAGEVFSLEGEKQKLIATMTATMMMLQGRPGIPPG</sequence>
<evidence type="ECO:0000256" key="3">
    <source>
        <dbReference type="ARBA" id="ARBA00036002"/>
    </source>
</evidence>
<evidence type="ECO:0000259" key="8">
    <source>
        <dbReference type="Pfam" id="PF03061"/>
    </source>
</evidence>
<dbReference type="NCBIfam" id="TIGR00369">
    <property type="entry name" value="unchar_dom_1"/>
    <property type="match status" value="1"/>
</dbReference>
<keyword evidence="1" id="KW-0378">Hydrolase</keyword>
<dbReference type="InterPro" id="IPR006683">
    <property type="entry name" value="Thioestr_dom"/>
</dbReference>
<evidence type="ECO:0000256" key="7">
    <source>
        <dbReference type="ARBA" id="ARBA00048062"/>
    </source>
</evidence>
<evidence type="ECO:0000256" key="1">
    <source>
        <dbReference type="ARBA" id="ARBA00022801"/>
    </source>
</evidence>
<dbReference type="Proteomes" id="UP000189933">
    <property type="component" value="Unassembled WGS sequence"/>
</dbReference>
<comment type="similarity">
    <text evidence="4">Belongs to the YigI thioesterase family.</text>
</comment>
<dbReference type="RefSeq" id="WP_078666319.1">
    <property type="nucleotide sequence ID" value="NZ_FUXM01000037.1"/>
</dbReference>
<dbReference type="AlphaFoldDB" id="A0A1T4RX78"/>
<name>A0A1T4RX78_9FIRM</name>
<evidence type="ECO:0000256" key="6">
    <source>
        <dbReference type="ARBA" id="ARBA00040062"/>
    </source>
</evidence>
<dbReference type="PANTHER" id="PTHR43240:SF20">
    <property type="entry name" value="MEDIUM_LONG-CHAIN ACYL-COA THIOESTERASE YIGI"/>
    <property type="match status" value="1"/>
</dbReference>
<dbReference type="InterPro" id="IPR029069">
    <property type="entry name" value="HotDog_dom_sf"/>
</dbReference>
<dbReference type="GO" id="GO:0047617">
    <property type="term" value="F:fatty acyl-CoA hydrolase activity"/>
    <property type="evidence" value="ECO:0007669"/>
    <property type="project" value="UniProtKB-EC"/>
</dbReference>
<organism evidence="9 10">
    <name type="scientific">Carboxydocella sporoproducens DSM 16521</name>
    <dbReference type="NCBI Taxonomy" id="1121270"/>
    <lineage>
        <taxon>Bacteria</taxon>
        <taxon>Bacillati</taxon>
        <taxon>Bacillota</taxon>
        <taxon>Clostridia</taxon>
        <taxon>Eubacteriales</taxon>
        <taxon>Clostridiales Family XVI. Incertae Sedis</taxon>
        <taxon>Carboxydocella</taxon>
    </lineage>
</organism>
<evidence type="ECO:0000313" key="10">
    <source>
        <dbReference type="Proteomes" id="UP000189933"/>
    </source>
</evidence>